<dbReference type="AlphaFoldDB" id="A0A2M8KY26"/>
<dbReference type="Proteomes" id="UP000229098">
    <property type="component" value="Unassembled WGS sequence"/>
</dbReference>
<keyword evidence="3 5" id="KW-1133">Transmembrane helix</keyword>
<evidence type="ECO:0000256" key="5">
    <source>
        <dbReference type="SAM" id="Phobius"/>
    </source>
</evidence>
<dbReference type="InterPro" id="IPR008217">
    <property type="entry name" value="Ccc1_fam"/>
</dbReference>
<dbReference type="Pfam" id="PF01988">
    <property type="entry name" value="VIT1"/>
    <property type="match status" value="1"/>
</dbReference>
<dbReference type="PANTHER" id="PTHR31851">
    <property type="entry name" value="FE(2+)/MN(2+) TRANSPORTER PCL1"/>
    <property type="match status" value="1"/>
</dbReference>
<sequence length="237" mass="25737">MHHPERKNIPDHAWNGVYIKDIVYGANDGIITTFAVVAGVAGAGLDATVVLLLGLASLIADGFSMAASNYLGSKSEKHFTLRERRVEEMEFKADPHWEYTEMEGILKKKGYTSEDIAVLSPLLFKSKDFWIDIMLQEELGVSPVDEGGHPIKNGAATFSAFVIAGVIPLTPYLFISGTYDTFSTAIIFTAITLFVVGALRSRFTGNSWVLEGFEMLFVGGIAAVIAYGIGYVISSIV</sequence>
<gene>
    <name evidence="6" type="ORF">COU90_01005</name>
</gene>
<accession>A0A2M8KY26</accession>
<name>A0A2M8KY26_9BACT</name>
<dbReference type="GO" id="GO:0030026">
    <property type="term" value="P:intracellular manganese ion homeostasis"/>
    <property type="evidence" value="ECO:0007669"/>
    <property type="project" value="InterPro"/>
</dbReference>
<dbReference type="EMBL" id="PFEF01000003">
    <property type="protein sequence ID" value="PJE64826.1"/>
    <property type="molecule type" value="Genomic_DNA"/>
</dbReference>
<keyword evidence="4 5" id="KW-0472">Membrane</keyword>
<organism evidence="6 7">
    <name type="scientific">Candidatus Ryanbacteria bacterium CG10_big_fil_rev_8_21_14_0_10_43_42</name>
    <dbReference type="NCBI Taxonomy" id="1974864"/>
    <lineage>
        <taxon>Bacteria</taxon>
        <taxon>Candidatus Ryaniibacteriota</taxon>
    </lineage>
</organism>
<evidence type="ECO:0000313" key="7">
    <source>
        <dbReference type="Proteomes" id="UP000229098"/>
    </source>
</evidence>
<evidence type="ECO:0000256" key="3">
    <source>
        <dbReference type="ARBA" id="ARBA00022989"/>
    </source>
</evidence>
<comment type="caution">
    <text evidence="6">The sequence shown here is derived from an EMBL/GenBank/DDBJ whole genome shotgun (WGS) entry which is preliminary data.</text>
</comment>
<feature type="transmembrane region" description="Helical" evidence="5">
    <location>
        <begin position="155"/>
        <end position="175"/>
    </location>
</feature>
<evidence type="ECO:0000256" key="1">
    <source>
        <dbReference type="ARBA" id="ARBA00004127"/>
    </source>
</evidence>
<comment type="subcellular location">
    <subcellularLocation>
        <location evidence="1">Endomembrane system</location>
        <topology evidence="1">Multi-pass membrane protein</topology>
    </subcellularLocation>
</comment>
<dbReference type="GO" id="GO:0012505">
    <property type="term" value="C:endomembrane system"/>
    <property type="evidence" value="ECO:0007669"/>
    <property type="project" value="UniProtKB-SubCell"/>
</dbReference>
<feature type="transmembrane region" description="Helical" evidence="5">
    <location>
        <begin position="181"/>
        <end position="200"/>
    </location>
</feature>
<proteinExistence type="predicted"/>
<evidence type="ECO:0000313" key="6">
    <source>
        <dbReference type="EMBL" id="PJE64826.1"/>
    </source>
</evidence>
<reference evidence="7" key="1">
    <citation type="submission" date="2017-09" db="EMBL/GenBank/DDBJ databases">
        <title>Depth-based differentiation of microbial function through sediment-hosted aquifers and enrichment of novel symbionts in the deep terrestrial subsurface.</title>
        <authorList>
            <person name="Probst A.J."/>
            <person name="Ladd B."/>
            <person name="Jarett J.K."/>
            <person name="Geller-Mcgrath D.E."/>
            <person name="Sieber C.M.K."/>
            <person name="Emerson J.B."/>
            <person name="Anantharaman K."/>
            <person name="Thomas B.C."/>
            <person name="Malmstrom R."/>
            <person name="Stieglmeier M."/>
            <person name="Klingl A."/>
            <person name="Woyke T."/>
            <person name="Ryan C.M."/>
            <person name="Banfield J.F."/>
        </authorList>
    </citation>
    <scope>NUCLEOTIDE SEQUENCE [LARGE SCALE GENOMIC DNA]</scope>
</reference>
<evidence type="ECO:0008006" key="8">
    <source>
        <dbReference type="Google" id="ProtNLM"/>
    </source>
</evidence>
<keyword evidence="2 5" id="KW-0812">Transmembrane</keyword>
<feature type="transmembrane region" description="Helical" evidence="5">
    <location>
        <begin position="212"/>
        <end position="233"/>
    </location>
</feature>
<protein>
    <recommendedName>
        <fullName evidence="8">GMP synthase</fullName>
    </recommendedName>
</protein>
<evidence type="ECO:0000256" key="4">
    <source>
        <dbReference type="ARBA" id="ARBA00023136"/>
    </source>
</evidence>
<evidence type="ECO:0000256" key="2">
    <source>
        <dbReference type="ARBA" id="ARBA00022692"/>
    </source>
</evidence>
<dbReference type="GO" id="GO:0005384">
    <property type="term" value="F:manganese ion transmembrane transporter activity"/>
    <property type="evidence" value="ECO:0007669"/>
    <property type="project" value="InterPro"/>
</dbReference>